<dbReference type="InterPro" id="IPR019471">
    <property type="entry name" value="Interferon_reg_factor-3"/>
</dbReference>
<accession>A0ABM0LZ18</accession>
<dbReference type="InterPro" id="IPR017855">
    <property type="entry name" value="SMAD-like_dom_sf"/>
</dbReference>
<dbReference type="RefSeq" id="XP_006813009.1">
    <property type="nucleotide sequence ID" value="XM_006812946.1"/>
</dbReference>
<name>A0ABM0LZ18_SACKO</name>
<reference evidence="3" key="1">
    <citation type="submission" date="2025-08" db="UniProtKB">
        <authorList>
            <consortium name="RefSeq"/>
        </authorList>
    </citation>
    <scope>IDENTIFICATION</scope>
    <source>
        <tissue evidence="3">Testes</tissue>
    </source>
</reference>
<keyword evidence="2" id="KW-1185">Reference proteome</keyword>
<proteinExistence type="predicted"/>
<dbReference type="SMART" id="SM01243">
    <property type="entry name" value="IRF-3"/>
    <property type="match status" value="1"/>
</dbReference>
<evidence type="ECO:0000313" key="3">
    <source>
        <dbReference type="RefSeq" id="XP_006813009.1"/>
    </source>
</evidence>
<dbReference type="InterPro" id="IPR008984">
    <property type="entry name" value="SMAD_FHA_dom_sf"/>
</dbReference>
<dbReference type="PANTHER" id="PTHR11949:SF17">
    <property type="entry name" value="IRF TRYPTOPHAN PENTAD REPEAT DOMAIN-CONTAINING PROTEIN"/>
    <property type="match status" value="1"/>
</dbReference>
<dbReference type="PANTHER" id="PTHR11949">
    <property type="entry name" value="INTERFERON REGULATORY FACTOR"/>
    <property type="match status" value="1"/>
</dbReference>
<organism evidence="2 3">
    <name type="scientific">Saccoglossus kowalevskii</name>
    <name type="common">Acorn worm</name>
    <dbReference type="NCBI Taxonomy" id="10224"/>
    <lineage>
        <taxon>Eukaryota</taxon>
        <taxon>Metazoa</taxon>
        <taxon>Hemichordata</taxon>
        <taxon>Enteropneusta</taxon>
        <taxon>Harrimaniidae</taxon>
        <taxon>Saccoglossus</taxon>
    </lineage>
</organism>
<feature type="domain" description="Interferon regulatory factor-3" evidence="1">
    <location>
        <begin position="42"/>
        <end position="222"/>
    </location>
</feature>
<sequence length="226" mass="25966">MSLSDNRNNSLSNPQPIPLNYVVKSEPTLHIEDCYESRIPNGEEFLIEIHYKSAKALKHQVTNRQGCHLYYQNVVEDENDGAFGPMSADQIPFPDFNEFCMSEKQTDLTMTLLRHMEKGLLLHCQDGNMYLTRYGRTVIFWNTSQNENQEPEKSRRGELVKIFDYRKFRAEITDCLGKLGPCPPAPQIYLGIGQQWSSKCPLKNNLVSVLVTPLKAMEEYISIATR</sequence>
<dbReference type="Gene3D" id="2.60.200.10">
    <property type="match status" value="1"/>
</dbReference>
<dbReference type="GeneID" id="102802572"/>
<dbReference type="Proteomes" id="UP000694865">
    <property type="component" value="Unplaced"/>
</dbReference>
<protein>
    <submittedName>
        <fullName evidence="3">Interferon regulatory factor 5-like</fullName>
    </submittedName>
</protein>
<dbReference type="Pfam" id="PF10401">
    <property type="entry name" value="IRF-3"/>
    <property type="match status" value="1"/>
</dbReference>
<evidence type="ECO:0000313" key="2">
    <source>
        <dbReference type="Proteomes" id="UP000694865"/>
    </source>
</evidence>
<gene>
    <name evidence="3" type="primary">LOC102802572</name>
</gene>
<dbReference type="SUPFAM" id="SSF49879">
    <property type="entry name" value="SMAD/FHA domain"/>
    <property type="match status" value="1"/>
</dbReference>
<evidence type="ECO:0000259" key="1">
    <source>
        <dbReference type="SMART" id="SM01243"/>
    </source>
</evidence>